<dbReference type="InterPro" id="IPR036770">
    <property type="entry name" value="Ankyrin_rpt-contain_sf"/>
</dbReference>
<evidence type="ECO:0000313" key="1">
    <source>
        <dbReference type="EMBL" id="CEG04686.1"/>
    </source>
</evidence>
<comment type="caution">
    <text evidence="1">The sequence shown here is derived from an EMBL/GenBank/DDBJ whole genome shotgun (WGS) entry which is preliminary data.</text>
</comment>
<accession>A0A090N5K4</accession>
<name>A0A090N5K4_9HYPO</name>
<protein>
    <submittedName>
        <fullName evidence="1">WGS project CBMI000000000 data, contig CS3069_c001843</fullName>
    </submittedName>
</protein>
<gene>
    <name evidence="1" type="ORF">BN850_0069880</name>
</gene>
<dbReference type="SUPFAM" id="SSF140860">
    <property type="entry name" value="Pseudo ankyrin repeat-like"/>
    <property type="match status" value="1"/>
</dbReference>
<organism evidence="1">
    <name type="scientific">Fusarium clavum</name>
    <dbReference type="NCBI Taxonomy" id="2594811"/>
    <lineage>
        <taxon>Eukaryota</taxon>
        <taxon>Fungi</taxon>
        <taxon>Dikarya</taxon>
        <taxon>Ascomycota</taxon>
        <taxon>Pezizomycotina</taxon>
        <taxon>Sordariomycetes</taxon>
        <taxon>Hypocreomycetidae</taxon>
        <taxon>Hypocreales</taxon>
        <taxon>Nectriaceae</taxon>
        <taxon>Fusarium</taxon>
        <taxon>Fusarium incarnatum-equiseti species complex</taxon>
    </lineage>
</organism>
<dbReference type="EMBL" id="CBMI010001841">
    <property type="protein sequence ID" value="CEG04686.1"/>
    <property type="molecule type" value="Genomic_DNA"/>
</dbReference>
<reference evidence="1" key="1">
    <citation type="submission" date="2013-05" db="EMBL/GenBank/DDBJ databases">
        <title>Draft genome sequences of six wheat associated Fusarium spp. isolates.</title>
        <authorList>
            <person name="Moolhuijzen P.M."/>
            <person name="Manners J.M."/>
            <person name="Wilcox S."/>
            <person name="Bellgard M.I."/>
            <person name="Gardiner D.M."/>
        </authorList>
    </citation>
    <scope>NUCLEOTIDE SEQUENCE</scope>
    <source>
        <strain evidence="1">CS3069</strain>
    </source>
</reference>
<proteinExistence type="predicted"/>
<dbReference type="Gene3D" id="1.25.40.20">
    <property type="entry name" value="Ankyrin repeat-containing domain"/>
    <property type="match status" value="1"/>
</dbReference>
<dbReference type="AlphaFoldDB" id="A0A090N5K4"/>
<dbReference type="SUPFAM" id="SSF48403">
    <property type="entry name" value="Ankyrin repeat"/>
    <property type="match status" value="1"/>
</dbReference>
<sequence length="593" mass="66461">MSDHSDQGSSPIKPTGRASPLFVGEILRLVAEELGQRTKEDMRYKNAGSLASLAATCKFIASHLEPILYAQDLKEKKFKGLKHAVHFCGDRLAVTILRKYPQRLLKDNVNANLGVTSRPARRDDTAFTMLHVAAARQLYDTIKKLHMLDAKWLYAKNFRSVLPASSQQELDQEQQKSFPGLQNILYGMFWAPNFVPMIHQDSYTCDILAEYWPKSSRFVGKFNYPTSIGGDDRMTLLHLAVYRYPSQHSVKLIQEVTQDHPELNPLPVGDYRGSVHHLAVVAQNGKALEYLLHEVMDDQIYYVDNRGYNPLHLAVELCLQGDGVPGPNGQSGSTRLLNVLLSLKHRINPAMPQTMAPYKTPVMIVARMIHLDWSGRSALIKKLLDQLINLEKRYAEAWGLGSISFSINRPDADGKTVLGHITSAILDSPPSKGNKALENLFKKMVQEHRADINLDANQFPSPQIRAYVPSIKWRADRAQGFTHFKRIIEELGGRLHQAELDNTMARTPASPFPDQRHLPQLPANHPYAMPGPFNDAFVPLSPTEVAARSAAQARRHHVQAQTRALVETHDSGSIDQQTFTTFWTSLNGASHTG</sequence>